<dbReference type="GO" id="GO:0000166">
    <property type="term" value="F:nucleotide binding"/>
    <property type="evidence" value="ECO:0007669"/>
    <property type="project" value="UniProtKB-KW"/>
</dbReference>
<keyword evidence="7" id="KW-0560">Oxidoreductase</keyword>
<evidence type="ECO:0000313" key="13">
    <source>
        <dbReference type="Proteomes" id="UP000261325"/>
    </source>
</evidence>
<keyword evidence="6" id="KW-0547">Nucleotide-binding</keyword>
<dbReference type="Pfam" id="PF03060">
    <property type="entry name" value="NMO"/>
    <property type="match status" value="1"/>
</dbReference>
<reference evidence="12 13" key="1">
    <citation type="journal article" date="2018" name="Nat. Biotechnol.">
        <title>A standardized bacterial taxonomy based on genome phylogeny substantially revises the tree of life.</title>
        <authorList>
            <person name="Parks D.H."/>
            <person name="Chuvochina M."/>
            <person name="Waite D.W."/>
            <person name="Rinke C."/>
            <person name="Skarshewski A."/>
            <person name="Chaumeil P.A."/>
            <person name="Hugenholtz P."/>
        </authorList>
    </citation>
    <scope>NUCLEOTIDE SEQUENCE [LARGE SCALE GENOMIC DNA]</scope>
    <source>
        <strain evidence="12">UBA9049</strain>
    </source>
</reference>
<dbReference type="Proteomes" id="UP000261325">
    <property type="component" value="Unassembled WGS sequence"/>
</dbReference>
<evidence type="ECO:0000256" key="1">
    <source>
        <dbReference type="ARBA" id="ARBA00001917"/>
    </source>
</evidence>
<comment type="caution">
    <text evidence="12">The sequence shown here is derived from an EMBL/GenBank/DDBJ whole genome shotgun (WGS) entry which is preliminary data.</text>
</comment>
<evidence type="ECO:0000256" key="2">
    <source>
        <dbReference type="ARBA" id="ARBA00009881"/>
    </source>
</evidence>
<keyword evidence="3" id="KW-0216">Detoxification</keyword>
<evidence type="ECO:0000313" key="12">
    <source>
        <dbReference type="EMBL" id="HAC29907.1"/>
    </source>
</evidence>
<evidence type="ECO:0000256" key="3">
    <source>
        <dbReference type="ARBA" id="ARBA00022575"/>
    </source>
</evidence>
<dbReference type="GO" id="GO:0009636">
    <property type="term" value="P:response to toxic substance"/>
    <property type="evidence" value="ECO:0007669"/>
    <property type="project" value="UniProtKB-KW"/>
</dbReference>
<dbReference type="CDD" id="cd04730">
    <property type="entry name" value="NPD_like"/>
    <property type="match status" value="1"/>
</dbReference>
<comment type="cofactor">
    <cofactor evidence="1">
        <name>FMN</name>
        <dbReference type="ChEBI" id="CHEBI:58210"/>
    </cofactor>
</comment>
<dbReference type="InterPro" id="IPR004136">
    <property type="entry name" value="NMO"/>
</dbReference>
<keyword evidence="8 12" id="KW-0503">Monooxygenase</keyword>
<sequence>MTTLRELLNVDYPVIQAPMAGVQDSALTIAVSKAGGLGSLPCGMLTGEKILEEVASIRAATDRTFNLNFFCHIKPPEDPGKEAAWRQRLQPYYEELGLELNKDDGGASRRPFDEQTAELVAELKPAVVSFHFGLPAPDLLAYIKSNGVKVLASATTLAEALWLEQRGADAIIAQGLEAGGHRGHFLSDDLGLQLGTFALLPQITSKVKLPVIAAGGIASAEGVKAAIQLGAVAAQVGTAYLLCTEAKTSAIHRDALQSEQASHTEITNVFSGRPARGIVNRLMRDQGAISSSVPDFPNAAAALAPLRSEAEKLGKADFSPLWAGQNTMGCKEISAGKMTLKLASVQ</sequence>
<evidence type="ECO:0000256" key="7">
    <source>
        <dbReference type="ARBA" id="ARBA00023002"/>
    </source>
</evidence>
<evidence type="ECO:0000256" key="5">
    <source>
        <dbReference type="ARBA" id="ARBA00022643"/>
    </source>
</evidence>
<dbReference type="InterPro" id="IPR013785">
    <property type="entry name" value="Aldolase_TIM"/>
</dbReference>
<proteinExistence type="inferred from homology"/>
<dbReference type="AlphaFoldDB" id="A0A3B8WIB5"/>
<accession>A0A3B8WIB5</accession>
<dbReference type="PANTHER" id="PTHR42747:SF3">
    <property type="entry name" value="NITRONATE MONOOXYGENASE-RELATED"/>
    <property type="match status" value="1"/>
</dbReference>
<protein>
    <recommendedName>
        <fullName evidence="11">Nitronate monooxygenase</fullName>
    </recommendedName>
    <alternativeName>
        <fullName evidence="9">Propionate 3-nitronate monooxygenase</fullName>
    </alternativeName>
</protein>
<evidence type="ECO:0000256" key="9">
    <source>
        <dbReference type="ARBA" id="ARBA00031155"/>
    </source>
</evidence>
<dbReference type="PANTHER" id="PTHR42747">
    <property type="entry name" value="NITRONATE MONOOXYGENASE-RELATED"/>
    <property type="match status" value="1"/>
</dbReference>
<keyword evidence="4" id="KW-0285">Flavoprotein</keyword>
<dbReference type="SUPFAM" id="SSF51412">
    <property type="entry name" value="Inosine monophosphate dehydrogenase (IMPDH)"/>
    <property type="match status" value="1"/>
</dbReference>
<organism evidence="12 13">
    <name type="scientific">Marinobacter nauticus</name>
    <name type="common">Marinobacter hydrocarbonoclasticus</name>
    <name type="synonym">Marinobacter aquaeolei</name>
    <dbReference type="NCBI Taxonomy" id="2743"/>
    <lineage>
        <taxon>Bacteria</taxon>
        <taxon>Pseudomonadati</taxon>
        <taxon>Pseudomonadota</taxon>
        <taxon>Gammaproteobacteria</taxon>
        <taxon>Pseudomonadales</taxon>
        <taxon>Marinobacteraceae</taxon>
        <taxon>Marinobacter</taxon>
    </lineage>
</organism>
<evidence type="ECO:0000256" key="11">
    <source>
        <dbReference type="ARBA" id="ARBA00067136"/>
    </source>
</evidence>
<keyword evidence="5" id="KW-0288">FMN</keyword>
<comment type="catalytic activity">
    <reaction evidence="10">
        <text>3 propionate 3-nitronate + 3 O2 + H2O = 3 3-oxopropanoate + 2 nitrate + nitrite + H2O2 + 3 H(+)</text>
        <dbReference type="Rhea" id="RHEA:57332"/>
        <dbReference type="ChEBI" id="CHEBI:15377"/>
        <dbReference type="ChEBI" id="CHEBI:15378"/>
        <dbReference type="ChEBI" id="CHEBI:15379"/>
        <dbReference type="ChEBI" id="CHEBI:16240"/>
        <dbReference type="ChEBI" id="CHEBI:16301"/>
        <dbReference type="ChEBI" id="CHEBI:17632"/>
        <dbReference type="ChEBI" id="CHEBI:33190"/>
        <dbReference type="ChEBI" id="CHEBI:136067"/>
    </reaction>
</comment>
<comment type="similarity">
    <text evidence="2">Belongs to the nitronate monooxygenase family. NMO class I subfamily.</text>
</comment>
<dbReference type="FunFam" id="3.20.20.70:FF:000154">
    <property type="entry name" value="Probable nitronate monooxygenase"/>
    <property type="match status" value="1"/>
</dbReference>
<gene>
    <name evidence="12" type="ORF">DCF82_19190</name>
</gene>
<evidence type="ECO:0000256" key="6">
    <source>
        <dbReference type="ARBA" id="ARBA00022741"/>
    </source>
</evidence>
<name>A0A3B8WIB5_MARNT</name>
<dbReference type="OMA" id="GIWDRAD"/>
<dbReference type="GO" id="GO:0018580">
    <property type="term" value="F:nitronate monooxygenase activity"/>
    <property type="evidence" value="ECO:0007669"/>
    <property type="project" value="InterPro"/>
</dbReference>
<dbReference type="EMBL" id="DLYI01000269">
    <property type="protein sequence ID" value="HAC29907.1"/>
    <property type="molecule type" value="Genomic_DNA"/>
</dbReference>
<dbReference type="Gene3D" id="3.20.20.70">
    <property type="entry name" value="Aldolase class I"/>
    <property type="match status" value="1"/>
</dbReference>
<evidence type="ECO:0000256" key="4">
    <source>
        <dbReference type="ARBA" id="ARBA00022630"/>
    </source>
</evidence>
<evidence type="ECO:0000256" key="8">
    <source>
        <dbReference type="ARBA" id="ARBA00023033"/>
    </source>
</evidence>
<evidence type="ECO:0000256" key="10">
    <source>
        <dbReference type="ARBA" id="ARBA00049401"/>
    </source>
</evidence>